<accession>A0A7V3RDS1</accession>
<feature type="transmembrane region" description="Helical" evidence="24">
    <location>
        <begin position="12"/>
        <end position="45"/>
    </location>
</feature>
<evidence type="ECO:0000256" key="18">
    <source>
        <dbReference type="ARBA" id="ARBA00029893"/>
    </source>
</evidence>
<evidence type="ECO:0000256" key="8">
    <source>
        <dbReference type="ARBA" id="ARBA00022475"/>
    </source>
</evidence>
<evidence type="ECO:0000256" key="3">
    <source>
        <dbReference type="ARBA" id="ARBA00005119"/>
    </source>
</evidence>
<evidence type="ECO:0000256" key="22">
    <source>
        <dbReference type="ARBA" id="ARBA00032743"/>
    </source>
</evidence>
<keyword evidence="16" id="KW-0594">Phospholipid biosynthesis</keyword>
<feature type="transmembrane region" description="Helical" evidence="24">
    <location>
        <begin position="57"/>
        <end position="75"/>
    </location>
</feature>
<evidence type="ECO:0000256" key="7">
    <source>
        <dbReference type="ARBA" id="ARBA00019373"/>
    </source>
</evidence>
<comment type="subcellular location">
    <subcellularLocation>
        <location evidence="2">Cell membrane</location>
        <topology evidence="2">Multi-pass membrane protein</topology>
    </subcellularLocation>
</comment>
<comment type="pathway">
    <text evidence="3">Phospholipid metabolism; CDP-diacylglycerol biosynthesis; CDP-diacylglycerol from sn-glycerol 3-phosphate: step 3/3.</text>
</comment>
<dbReference type="GO" id="GO:0005886">
    <property type="term" value="C:plasma membrane"/>
    <property type="evidence" value="ECO:0007669"/>
    <property type="project" value="UniProtKB-SubCell"/>
</dbReference>
<feature type="transmembrane region" description="Helical" evidence="24">
    <location>
        <begin position="202"/>
        <end position="223"/>
    </location>
</feature>
<evidence type="ECO:0000256" key="6">
    <source>
        <dbReference type="ARBA" id="ARBA00012487"/>
    </source>
</evidence>
<proteinExistence type="inferred from homology"/>
<evidence type="ECO:0000256" key="20">
    <source>
        <dbReference type="ARBA" id="ARBA00032253"/>
    </source>
</evidence>
<dbReference type="EMBL" id="DTPE01000056">
    <property type="protein sequence ID" value="HGE74738.1"/>
    <property type="molecule type" value="Genomic_DNA"/>
</dbReference>
<feature type="transmembrane region" description="Helical" evidence="24">
    <location>
        <begin position="137"/>
        <end position="156"/>
    </location>
</feature>
<dbReference type="EC" id="2.7.7.41" evidence="6"/>
<evidence type="ECO:0000313" key="25">
    <source>
        <dbReference type="EMBL" id="HGE74738.1"/>
    </source>
</evidence>
<evidence type="ECO:0000256" key="4">
    <source>
        <dbReference type="ARBA" id="ARBA00005189"/>
    </source>
</evidence>
<evidence type="ECO:0000256" key="10">
    <source>
        <dbReference type="ARBA" id="ARBA00022679"/>
    </source>
</evidence>
<keyword evidence="13 24" id="KW-1133">Transmembrane helix</keyword>
<evidence type="ECO:0000256" key="15">
    <source>
        <dbReference type="ARBA" id="ARBA00023136"/>
    </source>
</evidence>
<feature type="transmembrane region" description="Helical" evidence="24">
    <location>
        <begin position="177"/>
        <end position="196"/>
    </location>
</feature>
<keyword evidence="10" id="KW-0808">Transferase</keyword>
<feature type="transmembrane region" description="Helical" evidence="24">
    <location>
        <begin position="81"/>
        <end position="99"/>
    </location>
</feature>
<comment type="catalytic activity">
    <reaction evidence="1">
        <text>a 1,2-diacyl-sn-glycero-3-phosphate + CTP + H(+) = a CDP-1,2-diacyl-sn-glycerol + diphosphate</text>
        <dbReference type="Rhea" id="RHEA:16229"/>
        <dbReference type="ChEBI" id="CHEBI:15378"/>
        <dbReference type="ChEBI" id="CHEBI:33019"/>
        <dbReference type="ChEBI" id="CHEBI:37563"/>
        <dbReference type="ChEBI" id="CHEBI:58332"/>
        <dbReference type="ChEBI" id="CHEBI:58608"/>
        <dbReference type="EC" id="2.7.7.41"/>
    </reaction>
</comment>
<evidence type="ECO:0000256" key="5">
    <source>
        <dbReference type="ARBA" id="ARBA00010185"/>
    </source>
</evidence>
<dbReference type="AlphaFoldDB" id="A0A7V3RDS1"/>
<keyword evidence="14" id="KW-0443">Lipid metabolism</keyword>
<organism evidence="25">
    <name type="scientific">Mesoaciditoga lauensis</name>
    <dbReference type="NCBI Taxonomy" id="1495039"/>
    <lineage>
        <taxon>Bacteria</taxon>
        <taxon>Thermotogati</taxon>
        <taxon>Thermotogota</taxon>
        <taxon>Thermotogae</taxon>
        <taxon>Mesoaciditogales</taxon>
        <taxon>Mesoaciditogaceae</taxon>
        <taxon>Mesoaciditoga</taxon>
    </lineage>
</organism>
<evidence type="ECO:0000256" key="1">
    <source>
        <dbReference type="ARBA" id="ARBA00001698"/>
    </source>
</evidence>
<evidence type="ECO:0000256" key="23">
    <source>
        <dbReference type="ARBA" id="ARBA00033406"/>
    </source>
</evidence>
<evidence type="ECO:0000256" key="13">
    <source>
        <dbReference type="ARBA" id="ARBA00022989"/>
    </source>
</evidence>
<feature type="transmembrane region" description="Helical" evidence="24">
    <location>
        <begin position="111"/>
        <end position="131"/>
    </location>
</feature>
<evidence type="ECO:0000256" key="16">
    <source>
        <dbReference type="ARBA" id="ARBA00023209"/>
    </source>
</evidence>
<evidence type="ECO:0000256" key="11">
    <source>
        <dbReference type="ARBA" id="ARBA00022692"/>
    </source>
</evidence>
<keyword evidence="11 24" id="KW-0812">Transmembrane</keyword>
<reference evidence="25" key="1">
    <citation type="journal article" date="2020" name="mSystems">
        <title>Genome- and Community-Level Interaction Insights into Carbon Utilization and Element Cycling Functions of Hydrothermarchaeota in Hydrothermal Sediment.</title>
        <authorList>
            <person name="Zhou Z."/>
            <person name="Liu Y."/>
            <person name="Xu W."/>
            <person name="Pan J."/>
            <person name="Luo Z.H."/>
            <person name="Li M."/>
        </authorList>
    </citation>
    <scope>NUCLEOTIDE SEQUENCE [LARGE SCALE GENOMIC DNA]</scope>
    <source>
        <strain evidence="25">SpSt-966</strain>
    </source>
</reference>
<dbReference type="PANTHER" id="PTHR46382:SF1">
    <property type="entry name" value="PHOSPHATIDATE CYTIDYLYLTRANSFERASE"/>
    <property type="match status" value="1"/>
</dbReference>
<comment type="pathway">
    <text evidence="4">Lipid metabolism.</text>
</comment>
<dbReference type="PANTHER" id="PTHR46382">
    <property type="entry name" value="PHOSPHATIDATE CYTIDYLYLTRANSFERASE"/>
    <property type="match status" value="1"/>
</dbReference>
<keyword evidence="15 24" id="KW-0472">Membrane</keyword>
<dbReference type="Pfam" id="PF01148">
    <property type="entry name" value="CTP_transf_1"/>
    <property type="match status" value="1"/>
</dbReference>
<sequence length="279" mass="31436">MRKETKIRILTSAIAIPLSILCFFNFWSVVLLSALAVGLAGYNYIQITLQGSRKLHRYFYITAIPALNIVFGLLIKDSSMIVLTYSLVMSTGFFLAIIFNDPNDVIEKNIVYGSLGLWYLSFNLAFFILIYSKFDGAYSLSALASAYVFDSGAYFIGSRWGKHKFIRRISAGKSIEGIIGGFAFLILFFFIYDAVLRPFVGWTYFSWEAAIILSAAFAFFDTVGDITQSVFKRNRQIKNAGNILPGHGGFWDRIDGLLIAVPMYYVLFTILNDLHILKP</sequence>
<name>A0A7V3RDS1_9BACT</name>
<evidence type="ECO:0000256" key="2">
    <source>
        <dbReference type="ARBA" id="ARBA00004651"/>
    </source>
</evidence>
<evidence type="ECO:0000256" key="19">
    <source>
        <dbReference type="ARBA" id="ARBA00031825"/>
    </source>
</evidence>
<evidence type="ECO:0000256" key="9">
    <source>
        <dbReference type="ARBA" id="ARBA00022516"/>
    </source>
</evidence>
<gene>
    <name evidence="25" type="ORF">ENX73_01250</name>
</gene>
<evidence type="ECO:0000256" key="24">
    <source>
        <dbReference type="SAM" id="Phobius"/>
    </source>
</evidence>
<comment type="similarity">
    <text evidence="5">Belongs to the CDS family.</text>
</comment>
<keyword evidence="17" id="KW-1208">Phospholipid metabolism</keyword>
<keyword evidence="8" id="KW-1003">Cell membrane</keyword>
<dbReference type="GO" id="GO:0016024">
    <property type="term" value="P:CDP-diacylglycerol biosynthetic process"/>
    <property type="evidence" value="ECO:0007669"/>
    <property type="project" value="TreeGrafter"/>
</dbReference>
<evidence type="ECO:0000256" key="17">
    <source>
        <dbReference type="ARBA" id="ARBA00023264"/>
    </source>
</evidence>
<evidence type="ECO:0000256" key="12">
    <source>
        <dbReference type="ARBA" id="ARBA00022695"/>
    </source>
</evidence>
<dbReference type="GO" id="GO:0004605">
    <property type="term" value="F:phosphatidate cytidylyltransferase activity"/>
    <property type="evidence" value="ECO:0007669"/>
    <property type="project" value="UniProtKB-EC"/>
</dbReference>
<evidence type="ECO:0000256" key="21">
    <source>
        <dbReference type="ARBA" id="ARBA00032396"/>
    </source>
</evidence>
<keyword evidence="9" id="KW-0444">Lipid biosynthesis</keyword>
<evidence type="ECO:0000256" key="14">
    <source>
        <dbReference type="ARBA" id="ARBA00023098"/>
    </source>
</evidence>
<keyword evidence="12" id="KW-0548">Nucleotidyltransferase</keyword>
<protein>
    <recommendedName>
        <fullName evidence="7">Phosphatidate cytidylyltransferase</fullName>
        <ecNumber evidence="6">2.7.7.41</ecNumber>
    </recommendedName>
    <alternativeName>
        <fullName evidence="20">CDP-DAG synthase</fullName>
    </alternativeName>
    <alternativeName>
        <fullName evidence="22">CDP-DG synthase</fullName>
    </alternativeName>
    <alternativeName>
        <fullName evidence="18">CDP-diacylglycerol synthase</fullName>
    </alternativeName>
    <alternativeName>
        <fullName evidence="21">CDP-diglyceride pyrophosphorylase</fullName>
    </alternativeName>
    <alternativeName>
        <fullName evidence="23">CDP-diglyceride synthase</fullName>
    </alternativeName>
    <alternativeName>
        <fullName evidence="19">CTP:phosphatidate cytidylyltransferase</fullName>
    </alternativeName>
</protein>
<comment type="caution">
    <text evidence="25">The sequence shown here is derived from an EMBL/GenBank/DDBJ whole genome shotgun (WGS) entry which is preliminary data.</text>
</comment>